<sequence>MVFTETLWPDFDGDTLKEMILTYQHRNRRFGGLKNEE</sequence>
<dbReference type="GO" id="GO:0016765">
    <property type="term" value="F:transferase activity, transferring alkyl or aryl (other than methyl) groups"/>
    <property type="evidence" value="ECO:0007669"/>
    <property type="project" value="InterPro"/>
</dbReference>
<evidence type="ECO:0000313" key="3">
    <source>
        <dbReference type="Proteomes" id="UP000019488"/>
    </source>
</evidence>
<evidence type="ECO:0000313" key="2">
    <source>
        <dbReference type="EMBL" id="GAF35145.1"/>
    </source>
</evidence>
<organism evidence="2 3">
    <name type="scientific">Lentilactobacillus farraginis DSM 18382 = JCM 14108</name>
    <dbReference type="NCBI Taxonomy" id="1423743"/>
    <lineage>
        <taxon>Bacteria</taxon>
        <taxon>Bacillati</taxon>
        <taxon>Bacillota</taxon>
        <taxon>Bacilli</taxon>
        <taxon>Lactobacillales</taxon>
        <taxon>Lactobacillaceae</taxon>
        <taxon>Lentilactobacillus</taxon>
    </lineage>
</organism>
<reference evidence="2" key="1">
    <citation type="journal article" date="2014" name="Genome Announc.">
        <title>Draft Genome Sequences of Two Lactobacillus Strains, L. farraginis JCM 14108T and L. composti JCM 14202T, Isolated from Compost of Distilled Shochu Residue.</title>
        <authorList>
            <person name="Yuki M."/>
            <person name="Oshima K."/>
            <person name="Suda W."/>
            <person name="Kitahara M."/>
            <person name="Kitamura K."/>
            <person name="Iida T."/>
            <person name="Hattori M."/>
            <person name="Ohkuma M."/>
        </authorList>
    </citation>
    <scope>NUCLEOTIDE SEQUENCE [LARGE SCALE GENOMIC DNA]</scope>
    <source>
        <strain evidence="2">JCM 14108</strain>
    </source>
</reference>
<dbReference type="InterPro" id="IPR001441">
    <property type="entry name" value="UPP_synth-like"/>
</dbReference>
<comment type="caution">
    <text evidence="2">The sequence shown here is derived from an EMBL/GenBank/DDBJ whole genome shotgun (WGS) entry which is preliminary data.</text>
</comment>
<keyword evidence="1" id="KW-0808">Transferase</keyword>
<protein>
    <submittedName>
        <fullName evidence="2">Undecaprenyl pyrophosphate synthetase</fullName>
    </submittedName>
</protein>
<dbReference type="Pfam" id="PF01255">
    <property type="entry name" value="Prenyltransf"/>
    <property type="match status" value="1"/>
</dbReference>
<proteinExistence type="predicted"/>
<dbReference type="InterPro" id="IPR036424">
    <property type="entry name" value="UPP_synth-like_sf"/>
</dbReference>
<evidence type="ECO:0000256" key="1">
    <source>
        <dbReference type="ARBA" id="ARBA00022679"/>
    </source>
</evidence>
<dbReference type="Proteomes" id="UP000019488">
    <property type="component" value="Unassembled WGS sequence"/>
</dbReference>
<name>X0Q989_9LACO</name>
<dbReference type="Gene3D" id="3.40.1180.10">
    <property type="entry name" value="Decaprenyl diphosphate synthase-like"/>
    <property type="match status" value="1"/>
</dbReference>
<dbReference type="AlphaFoldDB" id="X0Q989"/>
<accession>X0Q989</accession>
<gene>
    <name evidence="2" type="ORF">JCM14108_20</name>
</gene>
<dbReference type="EMBL" id="BAKI01000001">
    <property type="protein sequence ID" value="GAF35145.1"/>
    <property type="molecule type" value="Genomic_DNA"/>
</dbReference>